<dbReference type="Proteomes" id="UP000653454">
    <property type="component" value="Unassembled WGS sequence"/>
</dbReference>
<gene>
    <name evidence="1" type="ORF">PLXY2_LOCUS11618</name>
</gene>
<evidence type="ECO:0000313" key="2">
    <source>
        <dbReference type="Proteomes" id="UP000653454"/>
    </source>
</evidence>
<comment type="caution">
    <text evidence="1">The sequence shown here is derived from an EMBL/GenBank/DDBJ whole genome shotgun (WGS) entry which is preliminary data.</text>
</comment>
<dbReference type="AlphaFoldDB" id="A0A8S4G1L3"/>
<evidence type="ECO:0000313" key="1">
    <source>
        <dbReference type="EMBL" id="CAG9133337.1"/>
    </source>
</evidence>
<protein>
    <submittedName>
        <fullName evidence="1">(diamondback moth) hypothetical protein</fullName>
    </submittedName>
</protein>
<reference evidence="1" key="1">
    <citation type="submission" date="2020-11" db="EMBL/GenBank/DDBJ databases">
        <authorList>
            <person name="Whiteford S."/>
        </authorList>
    </citation>
    <scope>NUCLEOTIDE SEQUENCE</scope>
</reference>
<keyword evidence="2" id="KW-1185">Reference proteome</keyword>
<name>A0A8S4G1L3_PLUXY</name>
<accession>A0A8S4G1L3</accession>
<organism evidence="1 2">
    <name type="scientific">Plutella xylostella</name>
    <name type="common">Diamondback moth</name>
    <name type="synonym">Plutella maculipennis</name>
    <dbReference type="NCBI Taxonomy" id="51655"/>
    <lineage>
        <taxon>Eukaryota</taxon>
        <taxon>Metazoa</taxon>
        <taxon>Ecdysozoa</taxon>
        <taxon>Arthropoda</taxon>
        <taxon>Hexapoda</taxon>
        <taxon>Insecta</taxon>
        <taxon>Pterygota</taxon>
        <taxon>Neoptera</taxon>
        <taxon>Endopterygota</taxon>
        <taxon>Lepidoptera</taxon>
        <taxon>Glossata</taxon>
        <taxon>Ditrysia</taxon>
        <taxon>Yponomeutoidea</taxon>
        <taxon>Plutellidae</taxon>
        <taxon>Plutella</taxon>
    </lineage>
</organism>
<proteinExistence type="predicted"/>
<sequence length="121" mass="14035">MVQLKPLGDYYLSLSSESGAEALPAVFTKVHNDSSERFLDDLVRYRTDVYKILSDEDFEKYYASLAEEANTKGLPPVLTKIREESSNRFLHNLKNYRQDIYKIIDDDTYEVISNGKREILC</sequence>
<dbReference type="EMBL" id="CAJHNJ030000060">
    <property type="protein sequence ID" value="CAG9133337.1"/>
    <property type="molecule type" value="Genomic_DNA"/>
</dbReference>